<keyword evidence="2" id="KW-1133">Transmembrane helix</keyword>
<dbReference type="Proteomes" id="UP000030437">
    <property type="component" value="Unassembled WGS sequence"/>
</dbReference>
<dbReference type="SUPFAM" id="SSF81606">
    <property type="entry name" value="PP2C-like"/>
    <property type="match status" value="1"/>
</dbReference>
<comment type="caution">
    <text evidence="4">The sequence shown here is derived from an EMBL/GenBank/DDBJ whole genome shotgun (WGS) entry which is preliminary data.</text>
</comment>
<keyword evidence="5" id="KW-1185">Reference proteome</keyword>
<evidence type="ECO:0000313" key="4">
    <source>
        <dbReference type="EMBL" id="KGR87928.1"/>
    </source>
</evidence>
<feature type="domain" description="PPM-type phosphatase" evidence="3">
    <location>
        <begin position="560"/>
        <end position="770"/>
    </location>
</feature>
<name>A0A0A3IYE6_9BACI</name>
<keyword evidence="2" id="KW-0472">Membrane</keyword>
<evidence type="ECO:0000256" key="2">
    <source>
        <dbReference type="SAM" id="Phobius"/>
    </source>
</evidence>
<evidence type="ECO:0000256" key="1">
    <source>
        <dbReference type="ARBA" id="ARBA00022801"/>
    </source>
</evidence>
<dbReference type="RefSeq" id="WP_036150989.1">
    <property type="nucleotide sequence ID" value="NZ_AVCX01000019.1"/>
</dbReference>
<feature type="transmembrane region" description="Helical" evidence="2">
    <location>
        <begin position="105"/>
        <end position="130"/>
    </location>
</feature>
<dbReference type="InterPro" id="IPR001932">
    <property type="entry name" value="PPM-type_phosphatase-like_dom"/>
</dbReference>
<dbReference type="PANTHER" id="PTHR43156">
    <property type="entry name" value="STAGE II SPORULATION PROTEIN E-RELATED"/>
    <property type="match status" value="1"/>
</dbReference>
<proteinExistence type="predicted"/>
<feature type="transmembrane region" description="Helical" evidence="2">
    <location>
        <begin position="204"/>
        <end position="228"/>
    </location>
</feature>
<feature type="transmembrane region" description="Helical" evidence="2">
    <location>
        <begin position="283"/>
        <end position="304"/>
    </location>
</feature>
<dbReference type="EMBL" id="JPVP01000044">
    <property type="protein sequence ID" value="KGR87928.1"/>
    <property type="molecule type" value="Genomic_DNA"/>
</dbReference>
<feature type="transmembrane region" description="Helical" evidence="2">
    <location>
        <begin position="137"/>
        <end position="155"/>
    </location>
</feature>
<evidence type="ECO:0000313" key="5">
    <source>
        <dbReference type="Proteomes" id="UP000030437"/>
    </source>
</evidence>
<sequence length="783" mass="88960">MTTQALRQLSNLDGERAAGSEKRLAFLLQLTFLGIGFFLAKSVFFGAAVPFFVPFWAIVNLRYQHVKWPALIGGMIGTLTLGFGQFVIVCLQICAYQLLKRMRRLPLPVLVMLATLLVQTGWQCIVYMGWPPPIIQFYVACEVVLATVMTIFLHFTLLPPYRFWSAEWSYERAGAAFFILAAILTGMSSFTFSIFNLAIICLHLFIYIAAFVGGVTLSTIIATILGAIVGMAELSFTGMLALYALTGVFAGSSMRMGRIGIALSGIAPSVFFFFYDATLPLDIVYFSSIATATLLFLLISGSALEKMRILFYPKREEVLLRRQEWLTNNMAQTIEQFQQFVFFMKDLVFDRFTEQSAAPKNLQPCNICQECFRYDHCWGEEQNIVEPISQYYRARASRKTVATVQAEELLKAKCIKSSKLLQELERILYNEQMNNQLFHGKKMIALQLQDVSHHLNGLLQQMQGESVTFQSMENELLDQFQSAQLNCFQVDILSNEVGRRRIVCSVTAEKAEHVTELSERVLLPVLYERFSEPFYVDRIDYREVPFPYVEVRVKSSVRFTMEQGIYSQAKYQTSGDAHALFPIHEGLTAVMLSDGMGQDRRARKESDTLIRMLRECLTYNMDPETAMHTIHYVMSLKRDSDLYATIDFALVDLQHGSLWSWKAGGIATYILRGKDVLKIEGNAAPVGMMPTFSIETESLRLKADDIIIMASDGLFEGTSNWHKQETTFLKLLKQTNKPHLSADVLLYDVMAQYKRIFDIDDDCTVIACKIKHINPEWSVLNLV</sequence>
<feature type="transmembrane region" description="Helical" evidence="2">
    <location>
        <begin position="259"/>
        <end position="277"/>
    </location>
</feature>
<dbReference type="eggNOG" id="COG2208">
    <property type="taxonomic scope" value="Bacteria"/>
</dbReference>
<dbReference type="InterPro" id="IPR052016">
    <property type="entry name" value="Bact_Sigma-Reg"/>
</dbReference>
<dbReference type="AlphaFoldDB" id="A0A0A3IYE6"/>
<keyword evidence="1" id="KW-0378">Hydrolase</keyword>
<dbReference type="GO" id="GO:0016791">
    <property type="term" value="F:phosphatase activity"/>
    <property type="evidence" value="ECO:0007669"/>
    <property type="project" value="TreeGrafter"/>
</dbReference>
<feature type="transmembrane region" description="Helical" evidence="2">
    <location>
        <begin position="71"/>
        <end position="99"/>
    </location>
</feature>
<dbReference type="Gene3D" id="3.60.40.10">
    <property type="entry name" value="PPM-type phosphatase domain"/>
    <property type="match status" value="1"/>
</dbReference>
<reference evidence="4 5" key="1">
    <citation type="submission" date="2014-02" db="EMBL/GenBank/DDBJ databases">
        <title>Draft genome sequence of Lysinibacillus odysseyi NBRC 100172.</title>
        <authorList>
            <person name="Zhang F."/>
            <person name="Wang G."/>
            <person name="Zhang L."/>
        </authorList>
    </citation>
    <scope>NUCLEOTIDE SEQUENCE [LARGE SCALE GENOMIC DNA]</scope>
    <source>
        <strain evidence="4 5">NBRC 100172</strain>
    </source>
</reference>
<dbReference type="SMART" id="SM00331">
    <property type="entry name" value="PP2C_SIG"/>
    <property type="match status" value="1"/>
</dbReference>
<protein>
    <submittedName>
        <fullName evidence="4">Stage II sporulation protein E</fullName>
    </submittedName>
</protein>
<feature type="transmembrane region" description="Helical" evidence="2">
    <location>
        <begin position="234"/>
        <end position="252"/>
    </location>
</feature>
<keyword evidence="2" id="KW-0812">Transmembrane</keyword>
<dbReference type="InterPro" id="IPR045768">
    <property type="entry name" value="SpoIIE_N"/>
</dbReference>
<evidence type="ECO:0000259" key="3">
    <source>
        <dbReference type="SMART" id="SM00331"/>
    </source>
</evidence>
<dbReference type="Pfam" id="PF19732">
    <property type="entry name" value="SpoIIE_N"/>
    <property type="match status" value="1"/>
</dbReference>
<dbReference type="STRING" id="1220589.CD32_02535"/>
<feature type="transmembrane region" description="Helical" evidence="2">
    <location>
        <begin position="175"/>
        <end position="197"/>
    </location>
</feature>
<dbReference type="PANTHER" id="PTHR43156:SF2">
    <property type="entry name" value="STAGE II SPORULATION PROTEIN E"/>
    <property type="match status" value="1"/>
</dbReference>
<accession>A0A0A3IYE6</accession>
<gene>
    <name evidence="4" type="ORF">CD32_02535</name>
</gene>
<feature type="transmembrane region" description="Helical" evidence="2">
    <location>
        <begin position="26"/>
        <end position="59"/>
    </location>
</feature>
<dbReference type="Pfam" id="PF07228">
    <property type="entry name" value="SpoIIE"/>
    <property type="match status" value="1"/>
</dbReference>
<dbReference type="InterPro" id="IPR036457">
    <property type="entry name" value="PPM-type-like_dom_sf"/>
</dbReference>
<organism evidence="4 5">
    <name type="scientific">Lysinibacillus odysseyi 34hs-1 = NBRC 100172</name>
    <dbReference type="NCBI Taxonomy" id="1220589"/>
    <lineage>
        <taxon>Bacteria</taxon>
        <taxon>Bacillati</taxon>
        <taxon>Bacillota</taxon>
        <taxon>Bacilli</taxon>
        <taxon>Bacillales</taxon>
        <taxon>Bacillaceae</taxon>
        <taxon>Lysinibacillus</taxon>
    </lineage>
</organism>